<dbReference type="Proteomes" id="UP001194468">
    <property type="component" value="Unassembled WGS sequence"/>
</dbReference>
<evidence type="ECO:0000313" key="1">
    <source>
        <dbReference type="EMBL" id="KAF8427125.1"/>
    </source>
</evidence>
<dbReference type="EMBL" id="WHUW01000083">
    <property type="protein sequence ID" value="KAF8427125.1"/>
    <property type="molecule type" value="Genomic_DNA"/>
</dbReference>
<protein>
    <submittedName>
        <fullName evidence="1">Uncharacterized protein</fullName>
    </submittedName>
</protein>
<gene>
    <name evidence="1" type="ORF">L210DRAFT_880578</name>
</gene>
<sequence>MAKRPKSSNLRLIDFHFKLLLDLLQGHSEVAEAVQLLKDSLTLVNAGAKSQIFQWHLKRVKGMVPDTAEIAEAVDMLSECILYKDKL</sequence>
<name>A0AAD4BGG1_BOLED</name>
<reference evidence="1" key="1">
    <citation type="submission" date="2019-10" db="EMBL/GenBank/DDBJ databases">
        <authorList>
            <consortium name="DOE Joint Genome Institute"/>
            <person name="Kuo A."/>
            <person name="Miyauchi S."/>
            <person name="Kiss E."/>
            <person name="Drula E."/>
            <person name="Kohler A."/>
            <person name="Sanchez-Garcia M."/>
            <person name="Andreopoulos B."/>
            <person name="Barry K.W."/>
            <person name="Bonito G."/>
            <person name="Buee M."/>
            <person name="Carver A."/>
            <person name="Chen C."/>
            <person name="Cichocki N."/>
            <person name="Clum A."/>
            <person name="Culley D."/>
            <person name="Crous P.W."/>
            <person name="Fauchery L."/>
            <person name="Girlanda M."/>
            <person name="Hayes R."/>
            <person name="Keri Z."/>
            <person name="LaButti K."/>
            <person name="Lipzen A."/>
            <person name="Lombard V."/>
            <person name="Magnuson J."/>
            <person name="Maillard F."/>
            <person name="Morin E."/>
            <person name="Murat C."/>
            <person name="Nolan M."/>
            <person name="Ohm R."/>
            <person name="Pangilinan J."/>
            <person name="Pereira M."/>
            <person name="Perotto S."/>
            <person name="Peter M."/>
            <person name="Riley R."/>
            <person name="Sitrit Y."/>
            <person name="Stielow B."/>
            <person name="Szollosi G."/>
            <person name="Zifcakova L."/>
            <person name="Stursova M."/>
            <person name="Spatafora J.W."/>
            <person name="Tedersoo L."/>
            <person name="Vaario L.-M."/>
            <person name="Yamada A."/>
            <person name="Yan M."/>
            <person name="Wang P."/>
            <person name="Xu J."/>
            <person name="Bruns T."/>
            <person name="Baldrian P."/>
            <person name="Vilgalys R."/>
            <person name="Henrissat B."/>
            <person name="Grigoriev I.V."/>
            <person name="Hibbett D."/>
            <person name="Nagy L.G."/>
            <person name="Martin F.M."/>
        </authorList>
    </citation>
    <scope>NUCLEOTIDE SEQUENCE</scope>
    <source>
        <strain evidence="1">BED1</strain>
    </source>
</reference>
<evidence type="ECO:0000313" key="2">
    <source>
        <dbReference type="Proteomes" id="UP001194468"/>
    </source>
</evidence>
<dbReference type="AlphaFoldDB" id="A0AAD4BGG1"/>
<organism evidence="1 2">
    <name type="scientific">Boletus edulis BED1</name>
    <dbReference type="NCBI Taxonomy" id="1328754"/>
    <lineage>
        <taxon>Eukaryota</taxon>
        <taxon>Fungi</taxon>
        <taxon>Dikarya</taxon>
        <taxon>Basidiomycota</taxon>
        <taxon>Agaricomycotina</taxon>
        <taxon>Agaricomycetes</taxon>
        <taxon>Agaricomycetidae</taxon>
        <taxon>Boletales</taxon>
        <taxon>Boletineae</taxon>
        <taxon>Boletaceae</taxon>
        <taxon>Boletoideae</taxon>
        <taxon>Boletus</taxon>
    </lineage>
</organism>
<proteinExistence type="predicted"/>
<reference evidence="1" key="2">
    <citation type="journal article" date="2020" name="Nat. Commun.">
        <title>Large-scale genome sequencing of mycorrhizal fungi provides insights into the early evolution of symbiotic traits.</title>
        <authorList>
            <person name="Miyauchi S."/>
            <person name="Kiss E."/>
            <person name="Kuo A."/>
            <person name="Drula E."/>
            <person name="Kohler A."/>
            <person name="Sanchez-Garcia M."/>
            <person name="Morin E."/>
            <person name="Andreopoulos B."/>
            <person name="Barry K.W."/>
            <person name="Bonito G."/>
            <person name="Buee M."/>
            <person name="Carver A."/>
            <person name="Chen C."/>
            <person name="Cichocki N."/>
            <person name="Clum A."/>
            <person name="Culley D."/>
            <person name="Crous P.W."/>
            <person name="Fauchery L."/>
            <person name="Girlanda M."/>
            <person name="Hayes R.D."/>
            <person name="Keri Z."/>
            <person name="LaButti K."/>
            <person name="Lipzen A."/>
            <person name="Lombard V."/>
            <person name="Magnuson J."/>
            <person name="Maillard F."/>
            <person name="Murat C."/>
            <person name="Nolan M."/>
            <person name="Ohm R.A."/>
            <person name="Pangilinan J."/>
            <person name="Pereira M.F."/>
            <person name="Perotto S."/>
            <person name="Peter M."/>
            <person name="Pfister S."/>
            <person name="Riley R."/>
            <person name="Sitrit Y."/>
            <person name="Stielow J.B."/>
            <person name="Szollosi G."/>
            <person name="Zifcakova L."/>
            <person name="Stursova M."/>
            <person name="Spatafora J.W."/>
            <person name="Tedersoo L."/>
            <person name="Vaario L.M."/>
            <person name="Yamada A."/>
            <person name="Yan M."/>
            <person name="Wang P."/>
            <person name="Xu J."/>
            <person name="Bruns T."/>
            <person name="Baldrian P."/>
            <person name="Vilgalys R."/>
            <person name="Dunand C."/>
            <person name="Henrissat B."/>
            <person name="Grigoriev I.V."/>
            <person name="Hibbett D."/>
            <person name="Nagy L.G."/>
            <person name="Martin F.M."/>
        </authorList>
    </citation>
    <scope>NUCLEOTIDE SEQUENCE</scope>
    <source>
        <strain evidence="1">BED1</strain>
    </source>
</reference>
<comment type="caution">
    <text evidence="1">The sequence shown here is derived from an EMBL/GenBank/DDBJ whole genome shotgun (WGS) entry which is preliminary data.</text>
</comment>
<keyword evidence="2" id="KW-1185">Reference proteome</keyword>
<accession>A0AAD4BGG1</accession>